<gene>
    <name evidence="1" type="ORF">F6W96_40725</name>
</gene>
<dbReference type="EMBL" id="CP046173">
    <property type="protein sequence ID" value="QIS23663.1"/>
    <property type="molecule type" value="Genomic_DNA"/>
</dbReference>
<protein>
    <submittedName>
        <fullName evidence="1">DUF4192 family protein</fullName>
    </submittedName>
</protein>
<dbReference type="RefSeq" id="WP_167490981.1">
    <property type="nucleotide sequence ID" value="NZ_CP046173.1"/>
</dbReference>
<reference evidence="1 2" key="1">
    <citation type="journal article" date="2019" name="ACS Chem. Biol.">
        <title>Identification and Mobilization of a Cryptic Antibiotic Biosynthesis Gene Locus from a Human-Pathogenic Nocardia Isolate.</title>
        <authorList>
            <person name="Herisse M."/>
            <person name="Ishida K."/>
            <person name="Porter J.L."/>
            <person name="Howden B."/>
            <person name="Hertweck C."/>
            <person name="Stinear T.P."/>
            <person name="Pidot S.J."/>
        </authorList>
    </citation>
    <scope>NUCLEOTIDE SEQUENCE [LARGE SCALE GENOMIC DNA]</scope>
    <source>
        <strain evidence="1 2">AUSMDU00012715</strain>
    </source>
</reference>
<name>A0A6G9ZF96_9NOCA</name>
<dbReference type="Proteomes" id="UP000500953">
    <property type="component" value="Chromosome"/>
</dbReference>
<accession>A0A6G9ZF96</accession>
<organism evidence="1 2">
    <name type="scientific">Nocardia terpenica</name>
    <dbReference type="NCBI Taxonomy" id="455432"/>
    <lineage>
        <taxon>Bacteria</taxon>
        <taxon>Bacillati</taxon>
        <taxon>Actinomycetota</taxon>
        <taxon>Actinomycetes</taxon>
        <taxon>Mycobacteriales</taxon>
        <taxon>Nocardiaceae</taxon>
        <taxon>Nocardia</taxon>
    </lineage>
</organism>
<sequence>MTAVVTDADQLGTSDFIASIPAFLGYIPDDRMILMFNRNGKIGMVYEAEFDQPHTSFAERIAAIAARERMRSVRIVLVCDFRRAYRGAMSFADTVGEHLDRAGIAVAARAHTTELRRGGSWTDLDHQTSGAIPDPAETWAAVCAVADGHIILSGRDDSRARFAQLPEPDDATRARAALESAHPSFYRTTLRELCRHITADTIPRPDVAARVALLTANDSARHALIGVALLDLPAAAQLYTALAAHLRGIERAHLLAAAALIYYITGQGIVSYDAITQATAAARADRTKRFPSLIHFVSTAHERAITIEDATILLANGQLHAAKFGIDVPDPTDH</sequence>
<dbReference type="Pfam" id="PF13830">
    <property type="entry name" value="DUF4192"/>
    <property type="match status" value="1"/>
</dbReference>
<dbReference type="AlphaFoldDB" id="A0A6G9ZF96"/>
<proteinExistence type="predicted"/>
<dbReference type="InterPro" id="IPR025447">
    <property type="entry name" value="DUF4192"/>
</dbReference>
<evidence type="ECO:0000313" key="2">
    <source>
        <dbReference type="Proteomes" id="UP000500953"/>
    </source>
</evidence>
<evidence type="ECO:0000313" key="1">
    <source>
        <dbReference type="EMBL" id="QIS23663.1"/>
    </source>
</evidence>